<name>A0A226WN63_CABSO</name>
<comment type="caution">
    <text evidence="1">The sequence shown here is derived from an EMBL/GenBank/DDBJ whole genome shotgun (WGS) entry which is preliminary data.</text>
</comment>
<reference evidence="2" key="1">
    <citation type="submission" date="2017-01" db="EMBL/GenBank/DDBJ databases">
        <title>Genome Analysis of Deinococcus marmoris KOPRI26562.</title>
        <authorList>
            <person name="Kim J.H."/>
            <person name="Oh H.-M."/>
        </authorList>
    </citation>
    <scope>NUCLEOTIDE SEQUENCE [LARGE SCALE GENOMIC DNA]</scope>
    <source>
        <strain evidence="2">PAMC 26633</strain>
    </source>
</reference>
<evidence type="ECO:0000313" key="1">
    <source>
        <dbReference type="EMBL" id="OXC72260.1"/>
    </source>
</evidence>
<dbReference type="Proteomes" id="UP000214720">
    <property type="component" value="Unassembled WGS sequence"/>
</dbReference>
<proteinExistence type="predicted"/>
<accession>A0A226WN63</accession>
<dbReference type="EMBL" id="MTHB01000278">
    <property type="protein sequence ID" value="OXC72260.1"/>
    <property type="molecule type" value="Genomic_DNA"/>
</dbReference>
<protein>
    <submittedName>
        <fullName evidence="1">Uncharacterized protein</fullName>
    </submittedName>
</protein>
<gene>
    <name evidence="1" type="ORF">BSU04_42310</name>
</gene>
<sequence>MLAKAVSTTGKKRIRCGVRLGRSAHRVKFDVRGFHLTPPPTQ</sequence>
<evidence type="ECO:0000313" key="2">
    <source>
        <dbReference type="Proteomes" id="UP000214720"/>
    </source>
</evidence>
<organism evidence="1 2">
    <name type="scientific">Caballeronia sordidicola</name>
    <name type="common">Burkholderia sordidicola</name>
    <dbReference type="NCBI Taxonomy" id="196367"/>
    <lineage>
        <taxon>Bacteria</taxon>
        <taxon>Pseudomonadati</taxon>
        <taxon>Pseudomonadota</taxon>
        <taxon>Betaproteobacteria</taxon>
        <taxon>Burkholderiales</taxon>
        <taxon>Burkholderiaceae</taxon>
        <taxon>Caballeronia</taxon>
    </lineage>
</organism>
<dbReference type="AlphaFoldDB" id="A0A226WN63"/>